<feature type="signal peptide" evidence="2">
    <location>
        <begin position="1"/>
        <end position="16"/>
    </location>
</feature>
<feature type="compositionally biased region" description="Low complexity" evidence="1">
    <location>
        <begin position="119"/>
        <end position="164"/>
    </location>
</feature>
<sequence length="402" mass="39952">MFTLLVLFSSALMAHSAPVHSARDSNSFQLQNGLDAQKLNAQFKSLTTSSNCTDGEQACVSNSFAQCVGGAFQLSPCSSGTICAALPLVNSAGTSITCDTAADAAARIAATGATGGLDGSSSGSNSTGTEASSTTVATTTTTKSHQHTSLTSVTSPATTTASSKSQLRENALAAQKLNAHFATLAISSPCTDGETACIGSFSGTCKNGTFELKACQTGDLCAAFPLTSGNGTQLQCDSQQDAEARFAAAGVTGGITGFLSSPSPESGSSQVSSSMKTKTKGQSTSTETPDPAVTSGANSSSSADSSDFHLQNGLDAQKLNAEFPGLTTASSCIDGQQACVGTSFAQCVSGKFELTPCSGGLICAALPLVNKVGVSVTCDSQSDAEARITATGATGGLTGAST</sequence>
<dbReference type="EMBL" id="DF844410">
    <property type="protein sequence ID" value="GAT48274.1"/>
    <property type="molecule type" value="Genomic_DNA"/>
</dbReference>
<reference evidence="3" key="1">
    <citation type="submission" date="2014-09" db="EMBL/GenBank/DDBJ databases">
        <title>Genome sequence of the luminous mushroom Mycena chlorophos for searching fungal bioluminescence genes.</title>
        <authorList>
            <person name="Tanaka Y."/>
            <person name="Kasuga D."/>
            <person name="Oba Y."/>
            <person name="Hase S."/>
            <person name="Sato K."/>
            <person name="Oba Y."/>
            <person name="Sakakibara Y."/>
        </authorList>
    </citation>
    <scope>NUCLEOTIDE SEQUENCE</scope>
</reference>
<feature type="compositionally biased region" description="Low complexity" evidence="1">
    <location>
        <begin position="295"/>
        <end position="305"/>
    </location>
</feature>
<proteinExistence type="predicted"/>
<keyword evidence="4" id="KW-1185">Reference proteome</keyword>
<feature type="region of interest" description="Disordered" evidence="1">
    <location>
        <begin position="115"/>
        <end position="164"/>
    </location>
</feature>
<organism evidence="3 4">
    <name type="scientific">Mycena chlorophos</name>
    <name type="common">Agaric fungus</name>
    <name type="synonym">Agaricus chlorophos</name>
    <dbReference type="NCBI Taxonomy" id="658473"/>
    <lineage>
        <taxon>Eukaryota</taxon>
        <taxon>Fungi</taxon>
        <taxon>Dikarya</taxon>
        <taxon>Basidiomycota</taxon>
        <taxon>Agaricomycotina</taxon>
        <taxon>Agaricomycetes</taxon>
        <taxon>Agaricomycetidae</taxon>
        <taxon>Agaricales</taxon>
        <taxon>Marasmiineae</taxon>
        <taxon>Mycenaceae</taxon>
        <taxon>Mycena</taxon>
    </lineage>
</organism>
<name>A0ABQ0LAV8_MYCCL</name>
<evidence type="ECO:0000256" key="1">
    <source>
        <dbReference type="SAM" id="MobiDB-lite"/>
    </source>
</evidence>
<feature type="compositionally biased region" description="Low complexity" evidence="1">
    <location>
        <begin position="260"/>
        <end position="274"/>
    </location>
</feature>
<accession>A0ABQ0LAV8</accession>
<dbReference type="Proteomes" id="UP000815677">
    <property type="component" value="Unassembled WGS sequence"/>
</dbReference>
<keyword evidence="2" id="KW-0732">Signal</keyword>
<protein>
    <recommendedName>
        <fullName evidence="5">Carbohydrate-binding module family 19 domain-containing protein</fullName>
    </recommendedName>
</protein>
<feature type="chain" id="PRO_5046650232" description="Carbohydrate-binding module family 19 domain-containing protein" evidence="2">
    <location>
        <begin position="17"/>
        <end position="402"/>
    </location>
</feature>
<evidence type="ECO:0008006" key="5">
    <source>
        <dbReference type="Google" id="ProtNLM"/>
    </source>
</evidence>
<evidence type="ECO:0000313" key="3">
    <source>
        <dbReference type="EMBL" id="GAT48274.1"/>
    </source>
</evidence>
<gene>
    <name evidence="3" type="ORF">MCHLO_05695</name>
</gene>
<evidence type="ECO:0000256" key="2">
    <source>
        <dbReference type="SAM" id="SignalP"/>
    </source>
</evidence>
<evidence type="ECO:0000313" key="4">
    <source>
        <dbReference type="Proteomes" id="UP000815677"/>
    </source>
</evidence>
<feature type="region of interest" description="Disordered" evidence="1">
    <location>
        <begin position="257"/>
        <end position="307"/>
    </location>
</feature>